<dbReference type="CDD" id="cd17321">
    <property type="entry name" value="MFS_MMR_MDR_like"/>
    <property type="match status" value="1"/>
</dbReference>
<feature type="domain" description="Major facilitator superfamily (MFS) profile" evidence="9">
    <location>
        <begin position="7"/>
        <end position="456"/>
    </location>
</feature>
<evidence type="ECO:0000259" key="9">
    <source>
        <dbReference type="PROSITE" id="PS50850"/>
    </source>
</evidence>
<feature type="transmembrane region" description="Helical" evidence="8">
    <location>
        <begin position="398"/>
        <end position="417"/>
    </location>
</feature>
<sequence>MRGRWWALVAVSLATFMTYLDNNVVNVALPTIQRDLGLSISSLEWIVSAYVLVFAGLLLVGGRLADLLGPRVAFFAGLAVFTLSSVAAGLAGGEVTLISARAAQGLGAALLAPTSLALLPKIFPNPRERATAVGVWSGVGALALAIGPLTGGLLSEHAHWGWVFLINAPIGVVTAVIGTRSIQIGRDPGAHSGLDLPGLVTSALTLFALTFALIEGESRGWTSPLILGSFGLAVLAAAAFVVAESRTARPMIDLSLFRDRVFSGGLLSMGLWAFGVFGIYFYTAIYLQSALGFSPTEAGAGFVPMALLLAVLAVVSPRIAERFGSGPTVAAGLALMAVAIGGLSSAGEGSGYLDLLPWFLVYGAGGGLLVPLTNLVLGAMPPARAGVASGVLNVSREVFGLLGITILGAVLSARQDAVAGPPLHKFLDAYQFTLILAAVIIFVGVPVSLYSLGRRRTPATPPAVSPAVSPATSSGTSSGTSEPAVVEPVA</sequence>
<feature type="transmembrane region" description="Helical" evidence="8">
    <location>
        <begin position="264"/>
        <end position="286"/>
    </location>
</feature>
<dbReference type="GO" id="GO:0005886">
    <property type="term" value="C:plasma membrane"/>
    <property type="evidence" value="ECO:0007669"/>
    <property type="project" value="UniProtKB-SubCell"/>
</dbReference>
<feature type="transmembrane region" description="Helical" evidence="8">
    <location>
        <begin position="298"/>
        <end position="316"/>
    </location>
</feature>
<comment type="subcellular location">
    <subcellularLocation>
        <location evidence="1">Cell membrane</location>
        <topology evidence="1">Multi-pass membrane protein</topology>
    </subcellularLocation>
</comment>
<keyword evidence="5 8" id="KW-1133">Transmembrane helix</keyword>
<evidence type="ECO:0000256" key="1">
    <source>
        <dbReference type="ARBA" id="ARBA00004651"/>
    </source>
</evidence>
<feature type="transmembrane region" description="Helical" evidence="8">
    <location>
        <begin position="359"/>
        <end position="377"/>
    </location>
</feature>
<dbReference type="PROSITE" id="PS50850">
    <property type="entry name" value="MFS"/>
    <property type="match status" value="1"/>
</dbReference>
<dbReference type="PANTHER" id="PTHR42718">
    <property type="entry name" value="MAJOR FACILITATOR SUPERFAMILY MULTIDRUG TRANSPORTER MFSC"/>
    <property type="match status" value="1"/>
</dbReference>
<dbReference type="InterPro" id="IPR004638">
    <property type="entry name" value="EmrB-like"/>
</dbReference>
<evidence type="ECO:0000313" key="11">
    <source>
        <dbReference type="Proteomes" id="UP000674234"/>
    </source>
</evidence>
<evidence type="ECO:0000256" key="2">
    <source>
        <dbReference type="ARBA" id="ARBA00022448"/>
    </source>
</evidence>
<dbReference type="Pfam" id="PF07690">
    <property type="entry name" value="MFS_1"/>
    <property type="match status" value="1"/>
</dbReference>
<keyword evidence="3" id="KW-1003">Cell membrane</keyword>
<evidence type="ECO:0000256" key="7">
    <source>
        <dbReference type="SAM" id="MobiDB-lite"/>
    </source>
</evidence>
<dbReference type="InterPro" id="IPR011701">
    <property type="entry name" value="MFS"/>
</dbReference>
<keyword evidence="11" id="KW-1185">Reference proteome</keyword>
<evidence type="ECO:0000256" key="5">
    <source>
        <dbReference type="ARBA" id="ARBA00022989"/>
    </source>
</evidence>
<evidence type="ECO:0000256" key="3">
    <source>
        <dbReference type="ARBA" id="ARBA00022475"/>
    </source>
</evidence>
<evidence type="ECO:0000256" key="4">
    <source>
        <dbReference type="ARBA" id="ARBA00022692"/>
    </source>
</evidence>
<keyword evidence="2" id="KW-0813">Transport</keyword>
<name>A0A940WMA6_9ACTN</name>
<feature type="region of interest" description="Disordered" evidence="7">
    <location>
        <begin position="459"/>
        <end position="490"/>
    </location>
</feature>
<organism evidence="10 11">
    <name type="scientific">Microbispora oryzae</name>
    <dbReference type="NCBI Taxonomy" id="2806554"/>
    <lineage>
        <taxon>Bacteria</taxon>
        <taxon>Bacillati</taxon>
        <taxon>Actinomycetota</taxon>
        <taxon>Actinomycetes</taxon>
        <taxon>Streptosporangiales</taxon>
        <taxon>Streptosporangiaceae</taxon>
        <taxon>Microbispora</taxon>
    </lineage>
</organism>
<feature type="transmembrane region" description="Helical" evidence="8">
    <location>
        <begin position="98"/>
        <end position="119"/>
    </location>
</feature>
<feature type="transmembrane region" description="Helical" evidence="8">
    <location>
        <begin position="36"/>
        <end position="60"/>
    </location>
</feature>
<dbReference type="GO" id="GO:0022857">
    <property type="term" value="F:transmembrane transporter activity"/>
    <property type="evidence" value="ECO:0007669"/>
    <property type="project" value="InterPro"/>
</dbReference>
<feature type="transmembrane region" description="Helical" evidence="8">
    <location>
        <begin position="226"/>
        <end position="243"/>
    </location>
</feature>
<feature type="transmembrane region" description="Helical" evidence="8">
    <location>
        <begin position="429"/>
        <end position="452"/>
    </location>
</feature>
<feature type="transmembrane region" description="Helical" evidence="8">
    <location>
        <begin position="194"/>
        <end position="214"/>
    </location>
</feature>
<dbReference type="InterPro" id="IPR036259">
    <property type="entry name" value="MFS_trans_sf"/>
</dbReference>
<accession>A0A940WMA6</accession>
<proteinExistence type="predicted"/>
<evidence type="ECO:0000256" key="6">
    <source>
        <dbReference type="ARBA" id="ARBA00023136"/>
    </source>
</evidence>
<feature type="transmembrane region" description="Helical" evidence="8">
    <location>
        <begin position="72"/>
        <end position="92"/>
    </location>
</feature>
<comment type="caution">
    <text evidence="10">The sequence shown here is derived from an EMBL/GenBank/DDBJ whole genome shotgun (WGS) entry which is preliminary data.</text>
</comment>
<reference evidence="10" key="1">
    <citation type="submission" date="2021-02" db="EMBL/GenBank/DDBJ databases">
        <title>Draft genome sequence of Microbispora sp. RL4-1S isolated from rice leaves in Thailand.</title>
        <authorList>
            <person name="Muangham S."/>
            <person name="Duangmal K."/>
        </authorList>
    </citation>
    <scope>NUCLEOTIDE SEQUENCE</scope>
    <source>
        <strain evidence="10">RL4-1S</strain>
    </source>
</reference>
<feature type="transmembrane region" description="Helical" evidence="8">
    <location>
        <begin position="328"/>
        <end position="347"/>
    </location>
</feature>
<keyword evidence="6 8" id="KW-0472">Membrane</keyword>
<dbReference type="Gene3D" id="1.20.1250.20">
    <property type="entry name" value="MFS general substrate transporter like domains"/>
    <property type="match status" value="1"/>
</dbReference>
<dbReference type="SUPFAM" id="SSF103473">
    <property type="entry name" value="MFS general substrate transporter"/>
    <property type="match status" value="1"/>
</dbReference>
<dbReference type="RefSeq" id="WP_210158805.1">
    <property type="nucleotide sequence ID" value="NZ_JAFCNB010000020.1"/>
</dbReference>
<gene>
    <name evidence="10" type="ORF">JOL79_27545</name>
</gene>
<protein>
    <submittedName>
        <fullName evidence="10">MFS transporter</fullName>
    </submittedName>
</protein>
<dbReference type="Gene3D" id="1.20.1720.10">
    <property type="entry name" value="Multidrug resistance protein D"/>
    <property type="match status" value="1"/>
</dbReference>
<feature type="transmembrane region" description="Helical" evidence="8">
    <location>
        <begin position="160"/>
        <end position="182"/>
    </location>
</feature>
<dbReference type="EMBL" id="JAFCNB010000020">
    <property type="protein sequence ID" value="MBP2707543.1"/>
    <property type="molecule type" value="Genomic_DNA"/>
</dbReference>
<feature type="transmembrane region" description="Helical" evidence="8">
    <location>
        <begin position="131"/>
        <end position="154"/>
    </location>
</feature>
<keyword evidence="4 8" id="KW-0812">Transmembrane</keyword>
<dbReference type="Proteomes" id="UP000674234">
    <property type="component" value="Unassembled WGS sequence"/>
</dbReference>
<evidence type="ECO:0000313" key="10">
    <source>
        <dbReference type="EMBL" id="MBP2707543.1"/>
    </source>
</evidence>
<dbReference type="AlphaFoldDB" id="A0A940WMA6"/>
<dbReference type="PANTHER" id="PTHR42718:SF42">
    <property type="entry name" value="EXPORT PROTEIN"/>
    <property type="match status" value="1"/>
</dbReference>
<dbReference type="InterPro" id="IPR020846">
    <property type="entry name" value="MFS_dom"/>
</dbReference>
<dbReference type="NCBIfam" id="TIGR00711">
    <property type="entry name" value="efflux_EmrB"/>
    <property type="match status" value="1"/>
</dbReference>
<evidence type="ECO:0000256" key="8">
    <source>
        <dbReference type="SAM" id="Phobius"/>
    </source>
</evidence>
<feature type="compositionally biased region" description="Low complexity" evidence="7">
    <location>
        <begin position="465"/>
        <end position="481"/>
    </location>
</feature>